<keyword evidence="3" id="KW-1185">Reference proteome</keyword>
<dbReference type="Proteomes" id="UP000297475">
    <property type="component" value="Unassembled WGS sequence"/>
</dbReference>
<evidence type="ECO:0000313" key="3">
    <source>
        <dbReference type="Proteomes" id="UP000297475"/>
    </source>
</evidence>
<sequence length="244" mass="27139">MNRRTFILVPGAWMDEWIWAGIEQRLRARGQVVHAMTLPGLESPPLLHYQISLENHVQYVADFLTVSNLREVILVGHNYSGLVVGQVAQRLPEQVCHTVFLEAYVPEDGCSLLELAGLDVEAVQRQIDGNQGLWPAPSQDVLAYETRLTEADRAALEQRFVDHPGRTVTDPARLQGSLAGLSATYVGRQAPTVIRDWLAQPESERNWQHILLEGGHWPMLSIPNQLTAALLAADCRSAARALQT</sequence>
<dbReference type="OrthoDB" id="9112061at2"/>
<reference evidence="2 3" key="1">
    <citation type="submission" date="2019-04" db="EMBL/GenBank/DDBJ databases">
        <title>Natronospirillum operosus gen. nov., sp. nov., a haloalkaliphilic satellite isolated from decaying biomass of laboratory culture of cyanobacterium Geitlerinema sp. and proposal of Natronospirillaceae fam. nov. and Saccharospirillaceae fam. nov.</title>
        <authorList>
            <person name="Kevbrin V."/>
            <person name="Boltyanskaya Y."/>
            <person name="Koziaeva V."/>
            <person name="Grouzdev D.S."/>
            <person name="Park M."/>
            <person name="Cho J."/>
        </authorList>
    </citation>
    <scope>NUCLEOTIDE SEQUENCE [LARGE SCALE GENOMIC DNA]</scope>
    <source>
        <strain evidence="2 3">G-116</strain>
    </source>
</reference>
<keyword evidence="2" id="KW-0378">Hydrolase</keyword>
<feature type="domain" description="AB hydrolase-1" evidence="1">
    <location>
        <begin position="7"/>
        <end position="228"/>
    </location>
</feature>
<dbReference type="SUPFAM" id="SSF53474">
    <property type="entry name" value="alpha/beta-Hydrolases"/>
    <property type="match status" value="1"/>
</dbReference>
<dbReference type="Gene3D" id="3.40.50.1820">
    <property type="entry name" value="alpha/beta hydrolase"/>
    <property type="match status" value="1"/>
</dbReference>
<organism evidence="2 3">
    <name type="scientific">Natronospirillum operosum</name>
    <dbReference type="NCBI Taxonomy" id="2759953"/>
    <lineage>
        <taxon>Bacteria</taxon>
        <taxon>Pseudomonadati</taxon>
        <taxon>Pseudomonadota</taxon>
        <taxon>Gammaproteobacteria</taxon>
        <taxon>Oceanospirillales</taxon>
        <taxon>Natronospirillaceae</taxon>
        <taxon>Natronospirillum</taxon>
    </lineage>
</organism>
<accession>A0A4Z0WAD5</accession>
<dbReference type="PANTHER" id="PTHR37017:SF11">
    <property type="entry name" value="ESTERASE_LIPASE_THIOESTERASE DOMAIN-CONTAINING PROTEIN"/>
    <property type="match status" value="1"/>
</dbReference>
<dbReference type="InterPro" id="IPR052897">
    <property type="entry name" value="Sec-Metab_Biosynth_Hydrolase"/>
</dbReference>
<protein>
    <submittedName>
        <fullName evidence="2">Alpha/beta hydrolase</fullName>
    </submittedName>
</protein>
<name>A0A4Z0WAD5_9GAMM</name>
<dbReference type="AlphaFoldDB" id="A0A4Z0WAD5"/>
<dbReference type="InterPro" id="IPR029058">
    <property type="entry name" value="AB_hydrolase_fold"/>
</dbReference>
<evidence type="ECO:0000259" key="1">
    <source>
        <dbReference type="Pfam" id="PF12697"/>
    </source>
</evidence>
<dbReference type="RefSeq" id="WP_135484708.1">
    <property type="nucleotide sequence ID" value="NZ_SRMF01000012.1"/>
</dbReference>
<dbReference type="GO" id="GO:0016787">
    <property type="term" value="F:hydrolase activity"/>
    <property type="evidence" value="ECO:0007669"/>
    <property type="project" value="UniProtKB-KW"/>
</dbReference>
<dbReference type="EMBL" id="SRMF01000012">
    <property type="protein sequence ID" value="TGG90620.1"/>
    <property type="molecule type" value="Genomic_DNA"/>
</dbReference>
<dbReference type="InterPro" id="IPR000073">
    <property type="entry name" value="AB_hydrolase_1"/>
</dbReference>
<evidence type="ECO:0000313" key="2">
    <source>
        <dbReference type="EMBL" id="TGG90620.1"/>
    </source>
</evidence>
<dbReference type="Pfam" id="PF12697">
    <property type="entry name" value="Abhydrolase_6"/>
    <property type="match status" value="1"/>
</dbReference>
<gene>
    <name evidence="2" type="ORF">E4656_18010</name>
</gene>
<comment type="caution">
    <text evidence="2">The sequence shown here is derived from an EMBL/GenBank/DDBJ whole genome shotgun (WGS) entry which is preliminary data.</text>
</comment>
<proteinExistence type="predicted"/>
<dbReference type="PANTHER" id="PTHR37017">
    <property type="entry name" value="AB HYDROLASE-1 DOMAIN-CONTAINING PROTEIN-RELATED"/>
    <property type="match status" value="1"/>
</dbReference>